<keyword evidence="4" id="KW-0862">Zinc</keyword>
<dbReference type="CDD" id="cd18793">
    <property type="entry name" value="SF2_C_SNF"/>
    <property type="match status" value="1"/>
</dbReference>
<evidence type="ECO:0000313" key="9">
    <source>
        <dbReference type="EMBL" id="KAK9918593.1"/>
    </source>
</evidence>
<keyword evidence="3" id="KW-0378">Hydrolase</keyword>
<keyword evidence="1" id="KW-0479">Metal-binding</keyword>
<feature type="domain" description="Helicase C-terminal" evidence="8">
    <location>
        <begin position="547"/>
        <end position="706"/>
    </location>
</feature>
<dbReference type="SMART" id="SM00487">
    <property type="entry name" value="DEXDc"/>
    <property type="match status" value="1"/>
</dbReference>
<comment type="caution">
    <text evidence="9">The sequence shown here is derived from an EMBL/GenBank/DDBJ whole genome shotgun (WGS) entry which is preliminary data.</text>
</comment>
<dbReference type="Gene3D" id="3.40.50.300">
    <property type="entry name" value="P-loop containing nucleotide triphosphate hydrolases"/>
    <property type="match status" value="1"/>
</dbReference>
<dbReference type="SMART" id="SM00490">
    <property type="entry name" value="HELICc"/>
    <property type="match status" value="1"/>
</dbReference>
<protein>
    <submittedName>
        <fullName evidence="9">Uncharacterized protein</fullName>
    </submittedName>
</protein>
<keyword evidence="2 5" id="KW-0863">Zinc-finger</keyword>
<evidence type="ECO:0000259" key="8">
    <source>
        <dbReference type="PROSITE" id="PS51194"/>
    </source>
</evidence>
<proteinExistence type="predicted"/>
<dbReference type="PROSITE" id="PS50016">
    <property type="entry name" value="ZF_PHD_2"/>
    <property type="match status" value="1"/>
</dbReference>
<dbReference type="SUPFAM" id="SSF57903">
    <property type="entry name" value="FYVE/PHD zinc finger"/>
    <property type="match status" value="1"/>
</dbReference>
<dbReference type="InterPro" id="IPR011011">
    <property type="entry name" value="Znf_FYVE_PHD"/>
</dbReference>
<evidence type="ECO:0000256" key="3">
    <source>
        <dbReference type="ARBA" id="ARBA00022801"/>
    </source>
</evidence>
<dbReference type="PROSITE" id="PS51192">
    <property type="entry name" value="HELICASE_ATP_BIND_1"/>
    <property type="match status" value="1"/>
</dbReference>
<dbReference type="InterPro" id="IPR000330">
    <property type="entry name" value="SNF2_N"/>
</dbReference>
<dbReference type="InterPro" id="IPR049730">
    <property type="entry name" value="SNF2/RAD54-like_C"/>
</dbReference>
<feature type="domain" description="PHD-type" evidence="6">
    <location>
        <begin position="883"/>
        <end position="931"/>
    </location>
</feature>
<dbReference type="SUPFAM" id="SSF52540">
    <property type="entry name" value="P-loop containing nucleoside triphosphate hydrolases"/>
    <property type="match status" value="2"/>
</dbReference>
<dbReference type="SMART" id="SM00249">
    <property type="entry name" value="PHD"/>
    <property type="match status" value="1"/>
</dbReference>
<evidence type="ECO:0000256" key="4">
    <source>
        <dbReference type="ARBA" id="ARBA00022833"/>
    </source>
</evidence>
<dbReference type="Proteomes" id="UP001491310">
    <property type="component" value="Unassembled WGS sequence"/>
</dbReference>
<organism evidence="9 10">
    <name type="scientific">Coccomyxa subellipsoidea</name>
    <dbReference type="NCBI Taxonomy" id="248742"/>
    <lineage>
        <taxon>Eukaryota</taxon>
        <taxon>Viridiplantae</taxon>
        <taxon>Chlorophyta</taxon>
        <taxon>core chlorophytes</taxon>
        <taxon>Trebouxiophyceae</taxon>
        <taxon>Trebouxiophyceae incertae sedis</taxon>
        <taxon>Coccomyxaceae</taxon>
        <taxon>Coccomyxa</taxon>
    </lineage>
</organism>
<evidence type="ECO:0000256" key="2">
    <source>
        <dbReference type="ARBA" id="ARBA00022771"/>
    </source>
</evidence>
<dbReference type="InterPro" id="IPR001965">
    <property type="entry name" value="Znf_PHD"/>
</dbReference>
<dbReference type="PANTHER" id="PTHR10799">
    <property type="entry name" value="SNF2/RAD54 HELICASE FAMILY"/>
    <property type="match status" value="1"/>
</dbReference>
<dbReference type="InterPro" id="IPR038718">
    <property type="entry name" value="SNF2-like_sf"/>
</dbReference>
<dbReference type="EMBL" id="JALJOT010000001">
    <property type="protein sequence ID" value="KAK9918593.1"/>
    <property type="molecule type" value="Genomic_DNA"/>
</dbReference>
<dbReference type="PROSITE" id="PS51194">
    <property type="entry name" value="HELICASE_CTER"/>
    <property type="match status" value="1"/>
</dbReference>
<dbReference type="InterPro" id="IPR001650">
    <property type="entry name" value="Helicase_C-like"/>
</dbReference>
<feature type="domain" description="Helicase ATP-binding" evidence="7">
    <location>
        <begin position="232"/>
        <end position="402"/>
    </location>
</feature>
<evidence type="ECO:0000259" key="7">
    <source>
        <dbReference type="PROSITE" id="PS51192"/>
    </source>
</evidence>
<keyword evidence="10" id="KW-1185">Reference proteome</keyword>
<name>A0ABR2Z3Q1_9CHLO</name>
<dbReference type="InterPro" id="IPR027417">
    <property type="entry name" value="P-loop_NTPase"/>
</dbReference>
<evidence type="ECO:0000256" key="5">
    <source>
        <dbReference type="PROSITE-ProRule" id="PRU00146"/>
    </source>
</evidence>
<evidence type="ECO:0000259" key="6">
    <source>
        <dbReference type="PROSITE" id="PS50016"/>
    </source>
</evidence>
<dbReference type="CDD" id="cd15568">
    <property type="entry name" value="PHD5_NSD"/>
    <property type="match status" value="1"/>
</dbReference>
<dbReference type="Pfam" id="PF00628">
    <property type="entry name" value="PHD"/>
    <property type="match status" value="1"/>
</dbReference>
<dbReference type="Pfam" id="PF00271">
    <property type="entry name" value="Helicase_C"/>
    <property type="match status" value="1"/>
</dbReference>
<evidence type="ECO:0000256" key="1">
    <source>
        <dbReference type="ARBA" id="ARBA00022723"/>
    </source>
</evidence>
<reference evidence="9 10" key="1">
    <citation type="journal article" date="2024" name="Nat. Commun.">
        <title>Phylogenomics reveals the evolutionary origins of lichenization in chlorophyte algae.</title>
        <authorList>
            <person name="Puginier C."/>
            <person name="Libourel C."/>
            <person name="Otte J."/>
            <person name="Skaloud P."/>
            <person name="Haon M."/>
            <person name="Grisel S."/>
            <person name="Petersen M."/>
            <person name="Berrin J.G."/>
            <person name="Delaux P.M."/>
            <person name="Dal Grande F."/>
            <person name="Keller J."/>
        </authorList>
    </citation>
    <scope>NUCLEOTIDE SEQUENCE [LARGE SCALE GENOMIC DNA]</scope>
    <source>
        <strain evidence="9 10">SAG 216-7</strain>
    </source>
</reference>
<dbReference type="InterPro" id="IPR014001">
    <property type="entry name" value="Helicase_ATP-bd"/>
</dbReference>
<gene>
    <name evidence="9" type="ORF">WJX75_005206</name>
</gene>
<evidence type="ECO:0000313" key="10">
    <source>
        <dbReference type="Proteomes" id="UP001491310"/>
    </source>
</evidence>
<dbReference type="InterPro" id="IPR019787">
    <property type="entry name" value="Znf_PHD-finger"/>
</dbReference>
<dbReference type="Gene3D" id="3.30.40.10">
    <property type="entry name" value="Zinc/RING finger domain, C3HC4 (zinc finger)"/>
    <property type="match status" value="1"/>
</dbReference>
<sequence length="1019" mass="114146">MRMHMLASNAEDFVWARKSVRAVFGAVQGRLTLKWFPSGTLSVAGLLAPEHAAAGACQPADPGPSLIRRSGREVKSRIIMVDGHPVLRSNNYDLETGERSVFEMELKRDPWDSDAEVKVKVERPISLKRELPMYVRKPHKTVNAAEQVRHEHNTSIRSAASAMEGRRAQFFNRRMDVLTPFITPRAANAIREKAAAHDASKDPKVEPVDAQPECVVGAMREYQLEGLRWLVSRVGDSGVNAILADEMGLGKTLQTIAFLAYMQTVRRVAGPSLVVVPMSVLSSWTKEFARWAPHLRVVRVHTSSPEDKLRVRREVLANPSSFDVAVTTYDMMSSKDLGNSLSRTIAWRYLVLDEGHKIKNELTQVAQRMRHVSCQNIVLLTGTPLQNNLHELYALLNFMHPDIFTTSEPFDEAFDLTKNRVDNDALEAAHRLIQPICLRRLKEDVEKSLPARVETRIHCPLSSMQTFWYRRLLLKDSAMLKSLESEVKKEDAVKYEQGNDTWKKLQALFMQLRKCCNHPYLFPGAEPDFDGSQTGEDIVEASGKMAVLDRMLAMLFARGHRVTLFSQFNIMLDIIEDYLIMRGYKYVRLDGSTSRVQRMIDINRFNAPGSNLFIFILNTKAGGLGVNLQSADTCILYDSDWNPQWDLQAMARVHRIGQTKTCHVYRFCTSGTIEQRVQQRAEKKLFLDQMVNAGHTESAEELEKLSKGEMLSMLKFGADRIFSSEEGQAPTDKELAAIIDRSVSLGQSVGMGAGEAIKAEEAGAVAVPTAAVEGASSNLTSKKQSAVEFNAEQIPLSSFILNGVDYTAARSVKSITEEWKTMKKRKGTARLITIDGYQVLKENNYSLEQGEPSVYMREAKSAAPSAGSGRRKRQVAGVDYGHSELCQVCWDGGSLVLCDNCPAAYHPECLGLTMRELESSKRWVCPHHHCGECGKAASKAGGLLFACQACERAFCEDHLPLDTHYIYDCPRFQHVGHHHPKQACYIHCSERCQEYAQREPDVFDGERLAAASSSKRARN</sequence>
<dbReference type="Gene3D" id="3.40.50.10810">
    <property type="entry name" value="Tandem AAA-ATPase domain"/>
    <property type="match status" value="1"/>
</dbReference>
<accession>A0ABR2Z3Q1</accession>
<dbReference type="Pfam" id="PF00176">
    <property type="entry name" value="SNF2-rel_dom"/>
    <property type="match status" value="1"/>
</dbReference>
<dbReference type="InterPro" id="IPR013083">
    <property type="entry name" value="Znf_RING/FYVE/PHD"/>
</dbReference>